<evidence type="ECO:0000256" key="1">
    <source>
        <dbReference type="SAM" id="Phobius"/>
    </source>
</evidence>
<feature type="transmembrane region" description="Helical" evidence="1">
    <location>
        <begin position="12"/>
        <end position="29"/>
    </location>
</feature>
<dbReference type="AlphaFoldDB" id="A0ABD0M3X6"/>
<evidence type="ECO:0000259" key="2">
    <source>
        <dbReference type="Pfam" id="PF00685"/>
    </source>
</evidence>
<reference evidence="3 4" key="1">
    <citation type="journal article" date="2023" name="Sci. Data">
        <title>Genome assembly of the Korean intertidal mud-creeper Batillaria attramentaria.</title>
        <authorList>
            <person name="Patra A.K."/>
            <person name="Ho P.T."/>
            <person name="Jun S."/>
            <person name="Lee S.J."/>
            <person name="Kim Y."/>
            <person name="Won Y.J."/>
        </authorList>
    </citation>
    <scope>NUCLEOTIDE SEQUENCE [LARGE SCALE GENOMIC DNA]</scope>
    <source>
        <strain evidence="3">Wonlab-2016</strain>
    </source>
</reference>
<name>A0ABD0M3X6_9CAEN</name>
<sequence>MLKMVRLHFRRLVTISTALLAAYIVLTYFSRSYKDVRSNVMDEETIRRLIDAEAEAQREAEKAIENWQAAHLLVKREEDVVVPNPAKPHIHNMQDMMKQVFRAYNLPDDMLAMDPPKYLQNFKNPCWYERDTDPPAKSYNHTLDGVRVKLRCLPYFHLIGVDKSGTTDLWARLAHHPQFVRPKAVMGKETHWWSWRRFGFDIWVRNALIRHFDWYLEHWDSSADKILRETVTINNTVYHPVITGEGSPTVFWDFTGWDMMPQNKGKKPEEAFITPHCIHHLTPNAKLILMLRNPVERMYSEYLFLDRFKAVHNLSAQLFHEGVSQSIDMYEKCVQVHSSRACLYNKTLHMKMPVRVLVGLYSEWLEQWLEVFPITQILILRNEDYAKDMATTLNAVIDFLGLSKLSEEEMKKITQMDRSFTRSEKEKKVGDMLPETRSLLEDFYWEYSMKLSKILGDVRFMWQDQQY</sequence>
<keyword evidence="4" id="KW-1185">Reference proteome</keyword>
<feature type="domain" description="Sulfotransferase" evidence="2">
    <location>
        <begin position="158"/>
        <end position="415"/>
    </location>
</feature>
<keyword evidence="1" id="KW-1133">Transmembrane helix</keyword>
<evidence type="ECO:0000313" key="3">
    <source>
        <dbReference type="EMBL" id="KAK7506614.1"/>
    </source>
</evidence>
<dbReference type="InterPro" id="IPR027417">
    <property type="entry name" value="P-loop_NTPase"/>
</dbReference>
<dbReference type="EMBL" id="JACVVK020000006">
    <property type="protein sequence ID" value="KAK7506614.1"/>
    <property type="molecule type" value="Genomic_DNA"/>
</dbReference>
<dbReference type="SUPFAM" id="SSF52540">
    <property type="entry name" value="P-loop containing nucleoside triphosphate hydrolases"/>
    <property type="match status" value="1"/>
</dbReference>
<evidence type="ECO:0000313" key="4">
    <source>
        <dbReference type="Proteomes" id="UP001519460"/>
    </source>
</evidence>
<dbReference type="PANTHER" id="PTHR15723:SF0">
    <property type="entry name" value="CARBOHYDRATE SULFOTRANSFERASE 15"/>
    <property type="match status" value="1"/>
</dbReference>
<comment type="caution">
    <text evidence="3">The sequence shown here is derived from an EMBL/GenBank/DDBJ whole genome shotgun (WGS) entry which is preliminary data.</text>
</comment>
<dbReference type="PANTHER" id="PTHR15723">
    <property type="entry name" value="CARBOHYDRATE SULFOTRANSFERASE 15"/>
    <property type="match status" value="1"/>
</dbReference>
<dbReference type="InterPro" id="IPR052654">
    <property type="entry name" value="CS_Sulfotransferase"/>
</dbReference>
<dbReference type="InterPro" id="IPR000863">
    <property type="entry name" value="Sulfotransferase_dom"/>
</dbReference>
<proteinExistence type="predicted"/>
<dbReference type="Pfam" id="PF00685">
    <property type="entry name" value="Sulfotransfer_1"/>
    <property type="match status" value="1"/>
</dbReference>
<dbReference type="Gene3D" id="3.40.50.300">
    <property type="entry name" value="P-loop containing nucleotide triphosphate hydrolases"/>
    <property type="match status" value="1"/>
</dbReference>
<organism evidence="3 4">
    <name type="scientific">Batillaria attramentaria</name>
    <dbReference type="NCBI Taxonomy" id="370345"/>
    <lineage>
        <taxon>Eukaryota</taxon>
        <taxon>Metazoa</taxon>
        <taxon>Spiralia</taxon>
        <taxon>Lophotrochozoa</taxon>
        <taxon>Mollusca</taxon>
        <taxon>Gastropoda</taxon>
        <taxon>Caenogastropoda</taxon>
        <taxon>Sorbeoconcha</taxon>
        <taxon>Cerithioidea</taxon>
        <taxon>Batillariidae</taxon>
        <taxon>Batillaria</taxon>
    </lineage>
</organism>
<dbReference type="Proteomes" id="UP001519460">
    <property type="component" value="Unassembled WGS sequence"/>
</dbReference>
<gene>
    <name evidence="3" type="ORF">BaRGS_00002089</name>
</gene>
<keyword evidence="1" id="KW-0812">Transmembrane</keyword>
<protein>
    <recommendedName>
        <fullName evidence="2">Sulfotransferase domain-containing protein</fullName>
    </recommendedName>
</protein>
<keyword evidence="1" id="KW-0472">Membrane</keyword>
<accession>A0ABD0M3X6</accession>